<keyword evidence="3" id="KW-0675">Receptor</keyword>
<evidence type="ECO:0000256" key="2">
    <source>
        <dbReference type="SAM" id="SignalP"/>
    </source>
</evidence>
<proteinExistence type="inferred from homology"/>
<dbReference type="HOGENOM" id="CLU_045683_0_1_4"/>
<keyword evidence="4" id="KW-1185">Reference proteome</keyword>
<dbReference type="SUPFAM" id="SSF53850">
    <property type="entry name" value="Periplasmic binding protein-like II"/>
    <property type="match status" value="1"/>
</dbReference>
<dbReference type="Pfam" id="PF03401">
    <property type="entry name" value="TctC"/>
    <property type="match status" value="1"/>
</dbReference>
<sequence length="327" mass="34501">MKRRRFLIGMASVAGSAFGLPVRAATETGYPNKLIKIVVGSEPGALLDIASRLYAEKLSALLKQQVVVENLPGASSMIATRKVAGAPHDGYLLLAAANTVVTMPHFVSNAGYSMKNDLMGIAEMARAPGILVVSAQSPYRSLAELVAAAKAKPGSITFGSGGQGTTSHLPVEMFMQEAKIKLTHVPYKGVAAALQDVIPGRVDSMLGTSTSLQSSLQSGQLRALAITSEHRNAAFGDIPTFTELGYPAVTYNIFVGLLAAAGTPAAVVNTLGDALRQVRHDPGVVARLKSMGQEISNLEEPTQFNRFLLDEEEKYATLIRKAGLQPG</sequence>
<dbReference type="KEGG" id="amim:MIM_c20120"/>
<evidence type="ECO:0000256" key="1">
    <source>
        <dbReference type="ARBA" id="ARBA00006987"/>
    </source>
</evidence>
<evidence type="ECO:0000313" key="4">
    <source>
        <dbReference type="Proteomes" id="UP000019095"/>
    </source>
</evidence>
<dbReference type="OrthoDB" id="9780943at2"/>
<comment type="similarity">
    <text evidence="1">Belongs to the UPF0065 (bug) family.</text>
</comment>
<dbReference type="eggNOG" id="COG3181">
    <property type="taxonomic scope" value="Bacteria"/>
</dbReference>
<gene>
    <name evidence="3" type="ORF">MIM_c20120</name>
</gene>
<dbReference type="CDD" id="cd07012">
    <property type="entry name" value="PBP2_Bug_TTT"/>
    <property type="match status" value="1"/>
</dbReference>
<dbReference type="RefSeq" id="WP_025372727.1">
    <property type="nucleotide sequence ID" value="NZ_CP003915.1"/>
</dbReference>
<dbReference type="PIRSF" id="PIRSF017082">
    <property type="entry name" value="YflP"/>
    <property type="match status" value="1"/>
</dbReference>
<dbReference type="InterPro" id="IPR042100">
    <property type="entry name" value="Bug_dom1"/>
</dbReference>
<organism evidence="3 4">
    <name type="scientific">Advenella mimigardefordensis (strain DSM 17166 / LMG 22922 / DPN7)</name>
    <dbReference type="NCBI Taxonomy" id="1247726"/>
    <lineage>
        <taxon>Bacteria</taxon>
        <taxon>Pseudomonadati</taxon>
        <taxon>Pseudomonadota</taxon>
        <taxon>Betaproteobacteria</taxon>
        <taxon>Burkholderiales</taxon>
        <taxon>Alcaligenaceae</taxon>
    </lineage>
</organism>
<dbReference type="PANTHER" id="PTHR42928:SF5">
    <property type="entry name" value="BLR1237 PROTEIN"/>
    <property type="match status" value="1"/>
</dbReference>
<dbReference type="Gene3D" id="3.40.190.150">
    <property type="entry name" value="Bordetella uptake gene, domain 1"/>
    <property type="match status" value="1"/>
</dbReference>
<dbReference type="STRING" id="1247726.MIM_c20120"/>
<evidence type="ECO:0000313" key="3">
    <source>
        <dbReference type="EMBL" id="AHG64091.1"/>
    </source>
</evidence>
<accession>W0PBH4</accession>
<dbReference type="InterPro" id="IPR005064">
    <property type="entry name" value="BUG"/>
</dbReference>
<keyword evidence="2" id="KW-0732">Signal</keyword>
<reference evidence="3 4" key="1">
    <citation type="journal article" date="2014" name="Microbiology">
        <title>Unravelling the complete genome sequence of Advenella mimigardefordensis strain DPN7T and novel insights in the catabolism of the xenobiotic polythioester precursor 3,3'-dithiodipropionate.</title>
        <authorList>
            <person name="Wubbeler J.H."/>
            <person name="Hiessl S."/>
            <person name="Schuldes J."/>
            <person name="Thurmer A."/>
            <person name="Daniel R."/>
            <person name="Steinbuchel A."/>
        </authorList>
    </citation>
    <scope>NUCLEOTIDE SEQUENCE [LARGE SCALE GENOMIC DNA]</scope>
    <source>
        <strain evidence="4">DSM 17166 / LMG 22922 / DPN7</strain>
    </source>
</reference>
<protein>
    <submittedName>
        <fullName evidence="3">Putative Bug-like extracytoplasmic solute binding receptor, TTT family</fullName>
    </submittedName>
</protein>
<dbReference type="AlphaFoldDB" id="W0PBH4"/>
<dbReference type="Gene3D" id="3.40.190.10">
    <property type="entry name" value="Periplasmic binding protein-like II"/>
    <property type="match status" value="1"/>
</dbReference>
<dbReference type="PATRIC" id="fig|1247726.3.peg.2215"/>
<name>W0PBH4_ADVMD</name>
<dbReference type="PANTHER" id="PTHR42928">
    <property type="entry name" value="TRICARBOXYLATE-BINDING PROTEIN"/>
    <property type="match status" value="1"/>
</dbReference>
<feature type="chain" id="PRO_5004793440" evidence="2">
    <location>
        <begin position="25"/>
        <end position="327"/>
    </location>
</feature>
<feature type="signal peptide" evidence="2">
    <location>
        <begin position="1"/>
        <end position="24"/>
    </location>
</feature>
<dbReference type="EMBL" id="CP003915">
    <property type="protein sequence ID" value="AHG64091.1"/>
    <property type="molecule type" value="Genomic_DNA"/>
</dbReference>
<dbReference type="Proteomes" id="UP000019095">
    <property type="component" value="Chromosome"/>
</dbReference>